<dbReference type="CDD" id="cd14733">
    <property type="entry name" value="BACK"/>
    <property type="match status" value="1"/>
</dbReference>
<dbReference type="CDD" id="cd18186">
    <property type="entry name" value="BTB_POZ_ZBTB_KLHL-like"/>
    <property type="match status" value="1"/>
</dbReference>
<evidence type="ECO:0000313" key="4">
    <source>
        <dbReference type="EMBL" id="CAH3161263.1"/>
    </source>
</evidence>
<protein>
    <recommendedName>
        <fullName evidence="3">BTB domain-containing protein</fullName>
    </recommendedName>
</protein>
<dbReference type="InterPro" id="IPR000210">
    <property type="entry name" value="BTB/POZ_dom"/>
</dbReference>
<evidence type="ECO:0000259" key="3">
    <source>
        <dbReference type="PROSITE" id="PS50097"/>
    </source>
</evidence>
<keyword evidence="1" id="KW-0880">Kelch repeat</keyword>
<dbReference type="PANTHER" id="PTHR24412:SF497">
    <property type="entry name" value="KELCH-LIKE PROTEIN 18"/>
    <property type="match status" value="1"/>
</dbReference>
<dbReference type="Pfam" id="PF00651">
    <property type="entry name" value="BTB"/>
    <property type="match status" value="1"/>
</dbReference>
<dbReference type="SMART" id="SM00225">
    <property type="entry name" value="BTB"/>
    <property type="match status" value="1"/>
</dbReference>
<dbReference type="Gene3D" id="3.30.710.10">
    <property type="entry name" value="Potassium Channel Kv1.1, Chain A"/>
    <property type="match status" value="1"/>
</dbReference>
<dbReference type="PANTHER" id="PTHR24412">
    <property type="entry name" value="KELCH PROTEIN"/>
    <property type="match status" value="1"/>
</dbReference>
<dbReference type="SUPFAM" id="SSF54695">
    <property type="entry name" value="POZ domain"/>
    <property type="match status" value="1"/>
</dbReference>
<name>A0ABN8QBL1_9CNID</name>
<evidence type="ECO:0000256" key="1">
    <source>
        <dbReference type="ARBA" id="ARBA00022441"/>
    </source>
</evidence>
<feature type="domain" description="BTB" evidence="3">
    <location>
        <begin position="15"/>
        <end position="86"/>
    </location>
</feature>
<dbReference type="PROSITE" id="PS50097">
    <property type="entry name" value="BTB"/>
    <property type="match status" value="1"/>
</dbReference>
<comment type="caution">
    <text evidence="4">The sequence shown here is derived from an EMBL/GenBank/DDBJ whole genome shotgun (WGS) entry which is preliminary data.</text>
</comment>
<dbReference type="Gene3D" id="1.25.40.420">
    <property type="match status" value="1"/>
</dbReference>
<dbReference type="Pfam" id="PF07707">
    <property type="entry name" value="BACK"/>
    <property type="match status" value="1"/>
</dbReference>
<keyword evidence="2" id="KW-0677">Repeat</keyword>
<dbReference type="EMBL" id="CALNXI010001235">
    <property type="protein sequence ID" value="CAH3161263.1"/>
    <property type="molecule type" value="Genomic_DNA"/>
</dbReference>
<dbReference type="Proteomes" id="UP001159427">
    <property type="component" value="Unassembled WGS sequence"/>
</dbReference>
<evidence type="ECO:0000313" key="5">
    <source>
        <dbReference type="Proteomes" id="UP001159427"/>
    </source>
</evidence>
<accession>A0ABN8QBL1</accession>
<gene>
    <name evidence="4" type="ORF">PEVE_00003869</name>
</gene>
<dbReference type="InterPro" id="IPR011333">
    <property type="entry name" value="SKP1/BTB/POZ_sf"/>
</dbReference>
<keyword evidence="5" id="KW-1185">Reference proteome</keyword>
<evidence type="ECO:0000256" key="2">
    <source>
        <dbReference type="ARBA" id="ARBA00022737"/>
    </source>
</evidence>
<dbReference type="InterPro" id="IPR011705">
    <property type="entry name" value="BACK"/>
</dbReference>
<organism evidence="4 5">
    <name type="scientific">Porites evermanni</name>
    <dbReference type="NCBI Taxonomy" id="104178"/>
    <lineage>
        <taxon>Eukaryota</taxon>
        <taxon>Metazoa</taxon>
        <taxon>Cnidaria</taxon>
        <taxon>Anthozoa</taxon>
        <taxon>Hexacorallia</taxon>
        <taxon>Scleractinia</taxon>
        <taxon>Fungiina</taxon>
        <taxon>Poritidae</taxon>
        <taxon>Porites</taxon>
    </lineage>
</organism>
<proteinExistence type="predicted"/>
<reference evidence="4 5" key="1">
    <citation type="submission" date="2022-05" db="EMBL/GenBank/DDBJ databases">
        <authorList>
            <consortium name="Genoscope - CEA"/>
            <person name="William W."/>
        </authorList>
    </citation>
    <scope>NUCLEOTIDE SEQUENCE [LARGE SCALE GENOMIC DNA]</scope>
</reference>
<sequence length="219" mass="25034">MMKRLDVQRRNDHFCDVILEVGCGDDQARLKAHRIVLCAASPFFYNALNSEMKEKKEGVIRLENTSKAVMEELLDYLYTGYVDVTQHNAFDLLEVADFLVIPCLKETSTNFIARTLSSSNCILAYYSAAKYQCRELQKEARDFICTHFTSVVEQEDFLNLSKEELEEWISNAMEDVSSGSEDCYFAEAPRNCLRIAEDCLVISSSESTIPLPSHRRQVI</sequence>